<comment type="caution">
    <text evidence="2">The sequence shown here is derived from an EMBL/GenBank/DDBJ whole genome shotgun (WGS) entry which is preliminary data.</text>
</comment>
<dbReference type="Pfam" id="PF12708">
    <property type="entry name" value="Pect-lyase_RHGA_epim"/>
    <property type="match status" value="1"/>
</dbReference>
<dbReference type="EMBL" id="JANUGU010000002">
    <property type="protein sequence ID" value="MCS0658166.1"/>
    <property type="molecule type" value="Genomic_DNA"/>
</dbReference>
<accession>A0ABT2CW32</accession>
<feature type="domain" description="Rhamnogalacturonase A/B/Epimerase-like pectate lyase" evidence="1">
    <location>
        <begin position="81"/>
        <end position="135"/>
    </location>
</feature>
<protein>
    <submittedName>
        <fullName evidence="2">Glycoside hydrolase family 55 protein</fullName>
    </submittedName>
</protein>
<gene>
    <name evidence="2" type="ORF">NX778_08825</name>
</gene>
<keyword evidence="2" id="KW-0378">Hydrolase</keyword>
<dbReference type="InterPro" id="IPR024535">
    <property type="entry name" value="RHGA/B-epi-like_pectate_lyase"/>
</dbReference>
<dbReference type="InterPro" id="IPR011050">
    <property type="entry name" value="Pectin_lyase_fold/virulence"/>
</dbReference>
<evidence type="ECO:0000259" key="1">
    <source>
        <dbReference type="Pfam" id="PF12708"/>
    </source>
</evidence>
<keyword evidence="3" id="KW-1185">Reference proteome</keyword>
<dbReference type="Proteomes" id="UP001204621">
    <property type="component" value="Unassembled WGS sequence"/>
</dbReference>
<dbReference type="Gene3D" id="2.160.20.10">
    <property type="entry name" value="Single-stranded right-handed beta-helix, Pectin lyase-like"/>
    <property type="match status" value="1"/>
</dbReference>
<organism evidence="2 3">
    <name type="scientific">Massilia terrae</name>
    <dbReference type="NCBI Taxonomy" id="1811224"/>
    <lineage>
        <taxon>Bacteria</taxon>
        <taxon>Pseudomonadati</taxon>
        <taxon>Pseudomonadota</taxon>
        <taxon>Betaproteobacteria</taxon>
        <taxon>Burkholderiales</taxon>
        <taxon>Oxalobacteraceae</taxon>
        <taxon>Telluria group</taxon>
        <taxon>Massilia</taxon>
    </lineage>
</organism>
<dbReference type="RefSeq" id="WP_258811354.1">
    <property type="nucleotide sequence ID" value="NZ_JANUGU010000002.1"/>
</dbReference>
<dbReference type="SUPFAM" id="SSF51126">
    <property type="entry name" value="Pectin lyase-like"/>
    <property type="match status" value="1"/>
</dbReference>
<proteinExistence type="predicted"/>
<reference evidence="2 3" key="1">
    <citation type="submission" date="2022-08" db="EMBL/GenBank/DDBJ databases">
        <title>Reclassification of Massilia species as members of the genera Telluria, Duganella, Pseudoduganella, Mokoshia gen. nov. and Zemynaea gen. nov. using orthogonal and non-orthogonal genome-based approaches.</title>
        <authorList>
            <person name="Bowman J.P."/>
        </authorList>
    </citation>
    <scope>NUCLEOTIDE SEQUENCE [LARGE SCALE GENOMIC DNA]</scope>
    <source>
        <strain evidence="2 3">JCM 31606</strain>
    </source>
</reference>
<sequence length="568" mass="59483">MVGMFSKARRSMLFGAGTIAGFFAKTTPSASVPSLISEANAAGQVPLFQNQLSAPSGASLVGFAQVDTTQRTVQDRLRDEINVRDFGAKGDGAADDTDAINAAIAYAKAKRFRCVVVPSGNYKTSGSIVIGGNFQDGFELRGHRASITATANAPVFLVDARHPEAAPEVRIHVLLHGFDVVGPGKAHANSAAIQAQHGANVHAKDCSLKNCNRGLYGYGNLISQYDNLFIQGCAYGIDLAADGEFAPNDVHFTNCQIIANDRAIRAKTFPNGAITFVGCEIEGNNSNGAIDDGVPVAEFANAGKVTMIGCHMEDNPGQFNIYYDALARNHLNLIGSELTPGDRCGNVLYVANVTGGSSLIVVGSRVTNNVGKNQIVLSPGARATIIGETAGYVSGDVSQALILQAGLLNISREDRSVGGVGVAFPRTQQASADPNTLDDYAEGTWTPVVIGAAGAGSAKYSTQNGRYTKVGRQVFVEAYLHWTGGTGTGDFYIAGLPFTVSNSPPTYPSANIGRTTEISWTAGNIIYATFEPGTRQIHLLEGPNGGGGVSMLPYPKEGSIMVSGTYTV</sequence>
<dbReference type="InterPro" id="IPR012334">
    <property type="entry name" value="Pectin_lyas_fold"/>
</dbReference>
<evidence type="ECO:0000313" key="3">
    <source>
        <dbReference type="Proteomes" id="UP001204621"/>
    </source>
</evidence>
<name>A0ABT2CW32_9BURK</name>
<dbReference type="GO" id="GO:0016787">
    <property type="term" value="F:hydrolase activity"/>
    <property type="evidence" value="ECO:0007669"/>
    <property type="project" value="UniProtKB-KW"/>
</dbReference>
<evidence type="ECO:0000313" key="2">
    <source>
        <dbReference type="EMBL" id="MCS0658166.1"/>
    </source>
</evidence>